<keyword evidence="2" id="KW-1185">Reference proteome</keyword>
<reference evidence="1 2" key="1">
    <citation type="submission" date="2021-09" db="EMBL/GenBank/DDBJ databases">
        <title>Whole genome sequence of Nocardioides sp. GBK3QG-3.</title>
        <authorList>
            <person name="Tuo L."/>
        </authorList>
    </citation>
    <scope>NUCLEOTIDE SEQUENCE [LARGE SCALE GENOMIC DNA]</scope>
    <source>
        <strain evidence="1 2">GBK3QG-3</strain>
    </source>
</reference>
<keyword evidence="1" id="KW-0378">Hydrolase</keyword>
<sequence length="204" mass="22618">MTDEPYNPLSMENLGHSVENALLDSTPTRMDQMSRFTGAGVYAIYYTGDAAPYETLGAVNQREAFEVPIYVGKAVPKGSRKGVEVATASGGTALSSRLKQHANSIVSAENLYIEDFYARWLVTQEIWIPLGESLMIGRFAPVWNSIVDGFGNHDPGVGRRAGTVSRWDVLHPGRAWAEHFKTRNETRADIEADVREYLRARIAI</sequence>
<protein>
    <submittedName>
        <fullName evidence="1">Eco29kI family restriction endonuclease</fullName>
        <ecNumber evidence="1">3.1.21.-</ecNumber>
    </submittedName>
</protein>
<dbReference type="EMBL" id="JAIQZJ010000001">
    <property type="protein sequence ID" value="MBZ5737521.1"/>
    <property type="molecule type" value="Genomic_DNA"/>
</dbReference>
<organism evidence="1 2">
    <name type="scientific">Nocardioides mangrovi</name>
    <dbReference type="NCBI Taxonomy" id="2874580"/>
    <lineage>
        <taxon>Bacteria</taxon>
        <taxon>Bacillati</taxon>
        <taxon>Actinomycetota</taxon>
        <taxon>Actinomycetes</taxon>
        <taxon>Propionibacteriales</taxon>
        <taxon>Nocardioidaceae</taxon>
        <taxon>Nocardioides</taxon>
    </lineage>
</organism>
<dbReference type="EC" id="3.1.21.-" evidence="1"/>
<comment type="caution">
    <text evidence="1">The sequence shown here is derived from an EMBL/GenBank/DDBJ whole genome shotgun (WGS) entry which is preliminary data.</text>
</comment>
<name>A0ABS7U998_9ACTN</name>
<dbReference type="GO" id="GO:0004519">
    <property type="term" value="F:endonuclease activity"/>
    <property type="evidence" value="ECO:0007669"/>
    <property type="project" value="UniProtKB-KW"/>
</dbReference>
<dbReference type="GO" id="GO:0016787">
    <property type="term" value="F:hydrolase activity"/>
    <property type="evidence" value="ECO:0007669"/>
    <property type="project" value="UniProtKB-KW"/>
</dbReference>
<evidence type="ECO:0000313" key="1">
    <source>
        <dbReference type="EMBL" id="MBZ5737521.1"/>
    </source>
</evidence>
<dbReference type="Proteomes" id="UP000780875">
    <property type="component" value="Unassembled WGS sequence"/>
</dbReference>
<gene>
    <name evidence="1" type="ORF">K8U61_05050</name>
</gene>
<dbReference type="Pfam" id="PF09517">
    <property type="entry name" value="RE_Eco29kI"/>
    <property type="match status" value="1"/>
</dbReference>
<dbReference type="RefSeq" id="WP_224121870.1">
    <property type="nucleotide sequence ID" value="NZ_JAIQZJ010000001.1"/>
</dbReference>
<accession>A0ABS7U998</accession>
<proteinExistence type="predicted"/>
<dbReference type="InterPro" id="IPR018575">
    <property type="entry name" value="Restrct_endonuc_II_Eco29kI"/>
</dbReference>
<keyword evidence="1" id="KW-0540">Nuclease</keyword>
<evidence type="ECO:0000313" key="2">
    <source>
        <dbReference type="Proteomes" id="UP000780875"/>
    </source>
</evidence>
<keyword evidence="1" id="KW-0255">Endonuclease</keyword>